<dbReference type="Proteomes" id="UP000216961">
    <property type="component" value="Unassembled WGS sequence"/>
</dbReference>
<gene>
    <name evidence="2" type="ORF">CHH57_05585</name>
</gene>
<keyword evidence="1" id="KW-0472">Membrane</keyword>
<reference evidence="2 3" key="1">
    <citation type="submission" date="2017-07" db="EMBL/GenBank/DDBJ databases">
        <title>Isolation and whole genome analysis of endospore-forming bacteria from heroin.</title>
        <authorList>
            <person name="Kalinowski J."/>
            <person name="Ahrens B."/>
            <person name="Al-Dilaimi A."/>
            <person name="Winkler A."/>
            <person name="Wibberg D."/>
            <person name="Schleenbecker U."/>
            <person name="Ruckert C."/>
            <person name="Wolfel R."/>
            <person name="Grass G."/>
        </authorList>
    </citation>
    <scope>NUCLEOTIDE SEQUENCE [LARGE SCALE GENOMIC DNA]</scope>
    <source>
        <strain evidence="2 3">7521-2</strain>
    </source>
</reference>
<dbReference type="EMBL" id="NPBQ01000030">
    <property type="protein sequence ID" value="PAD84360.1"/>
    <property type="molecule type" value="Genomic_DNA"/>
</dbReference>
<keyword evidence="1" id="KW-1133">Transmembrane helix</keyword>
<evidence type="ECO:0000313" key="2">
    <source>
        <dbReference type="EMBL" id="PAD84360.1"/>
    </source>
</evidence>
<accession>A0AA91TUG7</accession>
<organism evidence="2 3">
    <name type="scientific">Niallia circulans</name>
    <name type="common">Bacillus circulans</name>
    <dbReference type="NCBI Taxonomy" id="1397"/>
    <lineage>
        <taxon>Bacteria</taxon>
        <taxon>Bacillati</taxon>
        <taxon>Bacillota</taxon>
        <taxon>Bacilli</taxon>
        <taxon>Bacillales</taxon>
        <taxon>Bacillaceae</taxon>
        <taxon>Niallia</taxon>
    </lineage>
</organism>
<feature type="transmembrane region" description="Helical" evidence="1">
    <location>
        <begin position="70"/>
        <end position="89"/>
    </location>
</feature>
<dbReference type="AlphaFoldDB" id="A0AA91TUG7"/>
<sequence length="160" mass="19561">MSLKLQRSYNILLLVLSWLSLTLIDSRNIKRFFPATLTIGIIEILNAWIGKKRKWWVFYNKPNSYWFGELPFNAGPFVFISLWTLKLAYGNFKKYLLINAMIHAFFAFPFSFFAKKIKYYSLVRFNYFQFFIYFFLKAPLLYFLQFYFENKNQFKLFKQR</sequence>
<dbReference type="RefSeq" id="WP_095329294.1">
    <property type="nucleotide sequence ID" value="NZ_CP026040.1"/>
</dbReference>
<feature type="transmembrane region" description="Helical" evidence="1">
    <location>
        <begin position="31"/>
        <end position="50"/>
    </location>
</feature>
<feature type="transmembrane region" description="Helical" evidence="1">
    <location>
        <begin position="126"/>
        <end position="148"/>
    </location>
</feature>
<evidence type="ECO:0000313" key="3">
    <source>
        <dbReference type="Proteomes" id="UP000216961"/>
    </source>
</evidence>
<keyword evidence="1" id="KW-0812">Transmembrane</keyword>
<feature type="transmembrane region" description="Helical" evidence="1">
    <location>
        <begin position="6"/>
        <end position="24"/>
    </location>
</feature>
<protein>
    <submittedName>
        <fullName evidence="2">Uncharacterized protein</fullName>
    </submittedName>
</protein>
<name>A0AA91TUG7_NIACI</name>
<comment type="caution">
    <text evidence="2">The sequence shown here is derived from an EMBL/GenBank/DDBJ whole genome shotgun (WGS) entry which is preliminary data.</text>
</comment>
<evidence type="ECO:0000256" key="1">
    <source>
        <dbReference type="SAM" id="Phobius"/>
    </source>
</evidence>
<proteinExistence type="predicted"/>
<feature type="transmembrane region" description="Helical" evidence="1">
    <location>
        <begin position="96"/>
        <end position="114"/>
    </location>
</feature>